<accession>A0A6I3NCG6</accession>
<name>A0A6I3NCG6_9FIRM</name>
<organism evidence="1">
    <name type="scientific">Turicibacter sanguinis</name>
    <dbReference type="NCBI Taxonomy" id="154288"/>
    <lineage>
        <taxon>Bacteria</taxon>
        <taxon>Bacillati</taxon>
        <taxon>Bacillota</taxon>
        <taxon>Erysipelotrichia</taxon>
        <taxon>Erysipelotrichales</taxon>
        <taxon>Turicibacteraceae</taxon>
        <taxon>Turicibacter</taxon>
    </lineage>
</organism>
<reference evidence="1" key="1">
    <citation type="journal article" date="2019" name="Nat. Med.">
        <title>A library of human gut bacterial isolates paired with longitudinal multiomics data enables mechanistic microbiome research.</title>
        <authorList>
            <person name="Poyet M."/>
            <person name="Groussin M."/>
            <person name="Gibbons S.M."/>
            <person name="Avila-Pacheco J."/>
            <person name="Jiang X."/>
            <person name="Kearney S.M."/>
            <person name="Perrotta A.R."/>
            <person name="Berdy B."/>
            <person name="Zhao S."/>
            <person name="Lieberman T.D."/>
            <person name="Swanson P.K."/>
            <person name="Smith M."/>
            <person name="Roesemann S."/>
            <person name="Alexander J.E."/>
            <person name="Rich S.A."/>
            <person name="Livny J."/>
            <person name="Vlamakis H."/>
            <person name="Clish C."/>
            <person name="Bullock K."/>
            <person name="Deik A."/>
            <person name="Scott J."/>
            <person name="Pierce K.A."/>
            <person name="Xavier R.J."/>
            <person name="Alm E.J."/>
        </authorList>
    </citation>
    <scope>NUCLEOTIDE SEQUENCE</scope>
    <source>
        <strain evidence="1">BIOML-A179</strain>
    </source>
</reference>
<comment type="caution">
    <text evidence="1">The sequence shown here is derived from an EMBL/GenBank/DDBJ whole genome shotgun (WGS) entry which is preliminary data.</text>
</comment>
<dbReference type="EMBL" id="WMQV01000002">
    <property type="protein sequence ID" value="MTL93223.1"/>
    <property type="molecule type" value="Genomic_DNA"/>
</dbReference>
<protein>
    <submittedName>
        <fullName evidence="1">Uncharacterized protein</fullName>
    </submittedName>
</protein>
<gene>
    <name evidence="1" type="ORF">GMA64_01635</name>
</gene>
<dbReference type="AlphaFoldDB" id="A0A6I3NCG6"/>
<proteinExistence type="predicted"/>
<dbReference type="RefSeq" id="WP_129821317.1">
    <property type="nucleotide sequence ID" value="NZ_RCYV01000004.1"/>
</dbReference>
<evidence type="ECO:0000313" key="1">
    <source>
        <dbReference type="EMBL" id="MTL93223.1"/>
    </source>
</evidence>
<sequence>MENFMVEGDHFYGGYSLPLIKGKFANYENVLLVNHLAHILDVTTTSITQVINNNIEKFNQQTDIQNIAQLLINDKTLRESMKLTGYQVNRRINYIYILSKEGFYKLQELLLKNNSRRWNIEFKIIKDYFEVMPNSNITSGKINTENRYISPTHIKDLLAYKKYNTSYARYTINLKTANKKVFHNFKRNSIEPYIERVNKDLIDYLLRELKVNDLNHIPMAYAIPVKELIKDCYIVSDNLKIEYKKISKDLDLLYDTEALKNENNAKKKYKEWVNSFKSFLAGHKKGE</sequence>